<evidence type="ECO:0000313" key="2">
    <source>
        <dbReference type="EMBL" id="QQP94011.1"/>
    </source>
</evidence>
<evidence type="ECO:0000313" key="3">
    <source>
        <dbReference type="Proteomes" id="UP000595197"/>
    </source>
</evidence>
<dbReference type="NCBIfam" id="TIGR02391">
    <property type="entry name" value="hypoth_ymh"/>
    <property type="match status" value="1"/>
</dbReference>
<evidence type="ECO:0000259" key="1">
    <source>
        <dbReference type="Pfam" id="PF09509"/>
    </source>
</evidence>
<organism evidence="2 3">
    <name type="scientific">Skermanella cutis</name>
    <dbReference type="NCBI Taxonomy" id="2775420"/>
    <lineage>
        <taxon>Bacteria</taxon>
        <taxon>Pseudomonadati</taxon>
        <taxon>Pseudomonadota</taxon>
        <taxon>Alphaproteobacteria</taxon>
        <taxon>Rhodospirillales</taxon>
        <taxon>Azospirillaceae</taxon>
        <taxon>Skermanella</taxon>
    </lineage>
</organism>
<dbReference type="RefSeq" id="WP_201083886.1">
    <property type="nucleotide sequence ID" value="NZ_CP067424.1"/>
</dbReference>
<dbReference type="InterPro" id="IPR012654">
    <property type="entry name" value="CHP02391"/>
</dbReference>
<geneLocation type="plasmid" evidence="2 3">
    <name>pTT6-4</name>
</geneLocation>
<keyword evidence="3" id="KW-1185">Reference proteome</keyword>
<name>A0ABX7BJZ4_9PROT</name>
<accession>A0ABX7BJZ4</accession>
<keyword evidence="2" id="KW-0614">Plasmid</keyword>
<protein>
    <submittedName>
        <fullName evidence="2">TIGR02391 family protein</fullName>
    </submittedName>
</protein>
<dbReference type="Pfam" id="PF09509">
    <property type="entry name" value="Hypoth_Ymh"/>
    <property type="match status" value="1"/>
</dbReference>
<reference evidence="2" key="1">
    <citation type="submission" date="2021-02" db="EMBL/GenBank/DDBJ databases">
        <title>Skermanella TT6 skin isolate.</title>
        <authorList>
            <person name="Lee K."/>
            <person name="Ganzorig M."/>
        </authorList>
    </citation>
    <scope>NUCLEOTIDE SEQUENCE</scope>
    <source>
        <strain evidence="2">TT6</strain>
    </source>
</reference>
<sequence length="244" mass="27396">MPHRLKALFPDAEVLLGLPPEELGGVLLSILRNDRPPLSLHNFVNNLYQTQLIYPVDYKDRVGEAIAEAWNWLLSVGLLAPHPRQGAGWYFITKRGWEAATPEAFESYRKASLIPRDLLHPIVTTKAWPNFLRGDYDTAVFQAFKEVEVEVRKAGNYENTKIGKDLMLAAFHESTGPLTDQTLPVSERQATAFLFAGAIGRYKNPGSHRTVVIDEATRAAEMLILASHLLHLVDERIADQQSDE</sequence>
<gene>
    <name evidence="2" type="ORF">IGS68_34780</name>
</gene>
<feature type="domain" description="Conserved hypothetical protein CHP02391" evidence="1">
    <location>
        <begin position="119"/>
        <end position="231"/>
    </location>
</feature>
<dbReference type="Proteomes" id="UP000595197">
    <property type="component" value="Plasmid pTT6-4"/>
</dbReference>
<dbReference type="EMBL" id="CP067424">
    <property type="protein sequence ID" value="QQP94011.1"/>
    <property type="molecule type" value="Genomic_DNA"/>
</dbReference>
<proteinExistence type="predicted"/>